<dbReference type="PROSITE" id="PS50109">
    <property type="entry name" value="HIS_KIN"/>
    <property type="match status" value="1"/>
</dbReference>
<evidence type="ECO:0000256" key="1">
    <source>
        <dbReference type="ARBA" id="ARBA00000085"/>
    </source>
</evidence>
<evidence type="ECO:0000313" key="11">
    <source>
        <dbReference type="EMBL" id="QPJ62849.1"/>
    </source>
</evidence>
<dbReference type="SUPFAM" id="SSF47384">
    <property type="entry name" value="Homodimeric domain of signal transducing histidine kinase"/>
    <property type="match status" value="1"/>
</dbReference>
<accession>A0A7T0BXN8</accession>
<dbReference type="Pfam" id="PF00512">
    <property type="entry name" value="HisKA"/>
    <property type="match status" value="1"/>
</dbReference>
<keyword evidence="6" id="KW-0472">Membrane</keyword>
<evidence type="ECO:0000313" key="12">
    <source>
        <dbReference type="Proteomes" id="UP000594688"/>
    </source>
</evidence>
<keyword evidence="6" id="KW-0812">Transmembrane</keyword>
<evidence type="ECO:0000259" key="9">
    <source>
        <dbReference type="PROSITE" id="PS50113"/>
    </source>
</evidence>
<feature type="domain" description="PAC" evidence="9">
    <location>
        <begin position="570"/>
        <end position="627"/>
    </location>
</feature>
<dbReference type="SMART" id="SM00388">
    <property type="entry name" value="HisKA"/>
    <property type="match status" value="1"/>
</dbReference>
<dbReference type="PANTHER" id="PTHR43304">
    <property type="entry name" value="PHYTOCHROME-LIKE PROTEIN CPH1"/>
    <property type="match status" value="1"/>
</dbReference>
<feature type="domain" description="CHASE" evidence="10">
    <location>
        <begin position="305"/>
        <end position="390"/>
    </location>
</feature>
<dbReference type="InterPro" id="IPR003661">
    <property type="entry name" value="HisK_dim/P_dom"/>
</dbReference>
<keyword evidence="4" id="KW-0808">Transferase</keyword>
<dbReference type="InterPro" id="IPR052162">
    <property type="entry name" value="Sensor_kinase/Photoreceptor"/>
</dbReference>
<feature type="transmembrane region" description="Helical" evidence="6">
    <location>
        <begin position="72"/>
        <end position="90"/>
    </location>
</feature>
<reference evidence="11 12" key="1">
    <citation type="submission" date="2020-02" db="EMBL/GenBank/DDBJ databases">
        <title>Genomic and physiological characterization of two novel Nitrospinaceae genera.</title>
        <authorList>
            <person name="Mueller A.J."/>
            <person name="Jung M.-Y."/>
            <person name="Strachan C.R."/>
            <person name="Herbold C.W."/>
            <person name="Kirkegaard R.H."/>
            <person name="Daims H."/>
        </authorList>
    </citation>
    <scope>NUCLEOTIDE SEQUENCE [LARGE SCALE GENOMIC DNA]</scope>
    <source>
        <strain evidence="11">EB</strain>
    </source>
</reference>
<dbReference type="CDD" id="cd00075">
    <property type="entry name" value="HATPase"/>
    <property type="match status" value="1"/>
</dbReference>
<feature type="domain" description="PAS" evidence="8">
    <location>
        <begin position="497"/>
        <end position="541"/>
    </location>
</feature>
<dbReference type="InterPro" id="IPR006189">
    <property type="entry name" value="CHASE_dom"/>
</dbReference>
<feature type="transmembrane region" description="Helical" evidence="6">
    <location>
        <begin position="212"/>
        <end position="231"/>
    </location>
</feature>
<dbReference type="Gene3D" id="1.10.287.130">
    <property type="match status" value="1"/>
</dbReference>
<evidence type="ECO:0000259" key="8">
    <source>
        <dbReference type="PROSITE" id="PS50112"/>
    </source>
</evidence>
<dbReference type="KEGG" id="nli:G3M70_13570"/>
<dbReference type="PANTHER" id="PTHR43304:SF1">
    <property type="entry name" value="PAC DOMAIN-CONTAINING PROTEIN"/>
    <property type="match status" value="1"/>
</dbReference>
<evidence type="ECO:0000256" key="2">
    <source>
        <dbReference type="ARBA" id="ARBA00012438"/>
    </source>
</evidence>
<dbReference type="PRINTS" id="PR00344">
    <property type="entry name" value="BCTRLSENSOR"/>
</dbReference>
<evidence type="ECO:0000259" key="7">
    <source>
        <dbReference type="PROSITE" id="PS50109"/>
    </source>
</evidence>
<feature type="transmembrane region" description="Helical" evidence="6">
    <location>
        <begin position="115"/>
        <end position="136"/>
    </location>
</feature>
<feature type="transmembrane region" description="Helical" evidence="6">
    <location>
        <begin position="180"/>
        <end position="200"/>
    </location>
</feature>
<evidence type="ECO:0000256" key="6">
    <source>
        <dbReference type="SAM" id="Phobius"/>
    </source>
</evidence>
<dbReference type="GO" id="GO:0000155">
    <property type="term" value="F:phosphorelay sensor kinase activity"/>
    <property type="evidence" value="ECO:0007669"/>
    <property type="project" value="InterPro"/>
</dbReference>
<dbReference type="Gene3D" id="3.30.450.20">
    <property type="entry name" value="PAS domain"/>
    <property type="match status" value="1"/>
</dbReference>
<dbReference type="Gene3D" id="3.30.565.10">
    <property type="entry name" value="Histidine kinase-like ATPase, C-terminal domain"/>
    <property type="match status" value="1"/>
</dbReference>
<feature type="transmembrane region" description="Helical" evidence="6">
    <location>
        <begin position="143"/>
        <end position="165"/>
    </location>
</feature>
<dbReference type="InterPro" id="IPR004358">
    <property type="entry name" value="Sig_transdc_His_kin-like_C"/>
</dbReference>
<dbReference type="SMART" id="SM00387">
    <property type="entry name" value="HATPase_c"/>
    <property type="match status" value="1"/>
</dbReference>
<protein>
    <recommendedName>
        <fullName evidence="2">histidine kinase</fullName>
        <ecNumber evidence="2">2.7.13.3</ecNumber>
    </recommendedName>
</protein>
<dbReference type="PROSITE" id="PS50112">
    <property type="entry name" value="PAS"/>
    <property type="match status" value="1"/>
</dbReference>
<feature type="domain" description="Histidine kinase" evidence="7">
    <location>
        <begin position="631"/>
        <end position="843"/>
    </location>
</feature>
<dbReference type="CDD" id="cd00082">
    <property type="entry name" value="HisKA"/>
    <property type="match status" value="1"/>
</dbReference>
<keyword evidence="3" id="KW-0597">Phosphoprotein</keyword>
<proteinExistence type="predicted"/>
<feature type="transmembrane region" description="Helical" evidence="6">
    <location>
        <begin position="455"/>
        <end position="478"/>
    </location>
</feature>
<evidence type="ECO:0000256" key="4">
    <source>
        <dbReference type="ARBA" id="ARBA00022679"/>
    </source>
</evidence>
<dbReference type="CDD" id="cd00130">
    <property type="entry name" value="PAS"/>
    <property type="match status" value="1"/>
</dbReference>
<dbReference type="Pfam" id="PF03924">
    <property type="entry name" value="CHASE"/>
    <property type="match status" value="1"/>
</dbReference>
<dbReference type="InterPro" id="IPR036890">
    <property type="entry name" value="HATPase_C_sf"/>
</dbReference>
<feature type="transmembrane region" description="Helical" evidence="6">
    <location>
        <begin position="49"/>
        <end position="65"/>
    </location>
</feature>
<keyword evidence="6" id="KW-1133">Transmembrane helix</keyword>
<dbReference type="SMART" id="SM00091">
    <property type="entry name" value="PAS"/>
    <property type="match status" value="1"/>
</dbReference>
<dbReference type="SUPFAM" id="SSF55874">
    <property type="entry name" value="ATPase domain of HSP90 chaperone/DNA topoisomerase II/histidine kinase"/>
    <property type="match status" value="1"/>
</dbReference>
<dbReference type="InterPro" id="IPR000014">
    <property type="entry name" value="PAS"/>
</dbReference>
<name>A0A7T0BXN8_9BACT</name>
<dbReference type="InterPro" id="IPR035965">
    <property type="entry name" value="PAS-like_dom_sf"/>
</dbReference>
<dbReference type="InterPro" id="IPR036097">
    <property type="entry name" value="HisK_dim/P_sf"/>
</dbReference>
<dbReference type="InterPro" id="IPR003594">
    <property type="entry name" value="HATPase_dom"/>
</dbReference>
<evidence type="ECO:0000259" key="10">
    <source>
        <dbReference type="PROSITE" id="PS50839"/>
    </source>
</evidence>
<sequence>MTFVKSRYSVSCGIIAIVLAVAVLLGWYLKIPLLIQVLPTFVPMQYNTALGFLFCGAGLLMLNLNRRVPASIFGFLAFTVGDLTLLEYVFEWNLGIDELFMEHYITVKTAYPGRMAPNTALCFSLIGISLFLGGMLRKRPISIMSFVVLGGFVVVLSSVATLGYLMKVETAYGWGQLTRMALHTSVGFLIAGSGTVFLGWNNFAERFNSLRWVPLLWSTSLLFISMILFYANSIHEKKLIRNEMNSKIDALKINFVEKLDSRIRSLARMANRWKRNESFSHKGWEFDALAYLNDYSEYRAISWVDTDYKVRRIVPLGGNEGIVGLDNKKYKNRLDTFKKSQFLNLPLITPVMALKQKEKGFLMVFPLVGNERFGGFIVAAISLKAFLDQIFDPTFQKNFSFKINEMDDLIHISGEEGFYYEPFWRTSRSLEMAGLSWDVEFWPKKHFIDKTSSPVSIYLLLFGALTSFAVGAIWFLILKERLRVNELKNLTKDLEVTTAKNNLILESVGDGIFGLDKEGKTTFMNSVAGKMLGFKAEDLIGVPQHKMIHYKKPDGSPYPVTECNIYKVLKEGNTQLISDEYFWKKDGSGFPVEYITTPIMRNGNILGAVVTFRDITERKRKEEELNQFAYIVSHDLKAPLRGIHSLSEIILEDIKDNDTESVESNFQLLKDRIKRMEVMITGLLAYSRAGRNQNKIETVDVKNLIEEIVDLLEFPEGFQVFCRGDFPVLATDKIRMSQVFQNLIDNAKKHNTGQKDGKIDITCVEKEEYFEFSVSDNGPGIKEEYFNKIFMMFQTLEPWDKTRNTGLGLALIKKIVEHYGGNISVNSIMGEGSQFSFTWPKVTPYYD</sequence>
<feature type="transmembrane region" description="Helical" evidence="6">
    <location>
        <begin position="12"/>
        <end position="29"/>
    </location>
</feature>
<dbReference type="SMART" id="SM01079">
    <property type="entry name" value="CHASE"/>
    <property type="match status" value="1"/>
</dbReference>
<dbReference type="EC" id="2.7.13.3" evidence="2"/>
<evidence type="ECO:0000256" key="3">
    <source>
        <dbReference type="ARBA" id="ARBA00022553"/>
    </source>
</evidence>
<evidence type="ECO:0000256" key="5">
    <source>
        <dbReference type="ARBA" id="ARBA00022777"/>
    </source>
</evidence>
<gene>
    <name evidence="11" type="ORF">G3M70_13570</name>
</gene>
<dbReference type="AlphaFoldDB" id="A0A7T0BXN8"/>
<dbReference type="NCBIfam" id="TIGR00229">
    <property type="entry name" value="sensory_box"/>
    <property type="match status" value="1"/>
</dbReference>
<dbReference type="PROSITE" id="PS50113">
    <property type="entry name" value="PAC"/>
    <property type="match status" value="1"/>
</dbReference>
<keyword evidence="5" id="KW-0418">Kinase</keyword>
<dbReference type="InterPro" id="IPR013767">
    <property type="entry name" value="PAS_fold"/>
</dbReference>
<comment type="catalytic activity">
    <reaction evidence="1">
        <text>ATP + protein L-histidine = ADP + protein N-phospho-L-histidine.</text>
        <dbReference type="EC" id="2.7.13.3"/>
    </reaction>
</comment>
<dbReference type="Pfam" id="PF02518">
    <property type="entry name" value="HATPase_c"/>
    <property type="match status" value="1"/>
</dbReference>
<dbReference type="Proteomes" id="UP000594688">
    <property type="component" value="Chromosome"/>
</dbReference>
<dbReference type="GO" id="GO:0006355">
    <property type="term" value="P:regulation of DNA-templated transcription"/>
    <property type="evidence" value="ECO:0007669"/>
    <property type="project" value="InterPro"/>
</dbReference>
<dbReference type="PROSITE" id="PS50839">
    <property type="entry name" value="CHASE"/>
    <property type="match status" value="1"/>
</dbReference>
<dbReference type="InterPro" id="IPR000700">
    <property type="entry name" value="PAS-assoc_C"/>
</dbReference>
<dbReference type="InterPro" id="IPR005467">
    <property type="entry name" value="His_kinase_dom"/>
</dbReference>
<dbReference type="EMBL" id="CP048685">
    <property type="protein sequence ID" value="QPJ62849.1"/>
    <property type="molecule type" value="Genomic_DNA"/>
</dbReference>
<dbReference type="Pfam" id="PF00989">
    <property type="entry name" value="PAS"/>
    <property type="match status" value="1"/>
</dbReference>
<dbReference type="SUPFAM" id="SSF55785">
    <property type="entry name" value="PYP-like sensor domain (PAS domain)"/>
    <property type="match status" value="1"/>
</dbReference>
<organism evidence="11 12">
    <name type="scientific">Candidatus Nitronauta litoralis</name>
    <dbReference type="NCBI Taxonomy" id="2705533"/>
    <lineage>
        <taxon>Bacteria</taxon>
        <taxon>Pseudomonadati</taxon>
        <taxon>Nitrospinota/Tectimicrobiota group</taxon>
        <taxon>Nitrospinota</taxon>
        <taxon>Nitrospinia</taxon>
        <taxon>Nitrospinales</taxon>
        <taxon>Nitrospinaceae</taxon>
        <taxon>Candidatus Nitronauta</taxon>
    </lineage>
</organism>